<proteinExistence type="predicted"/>
<dbReference type="Gene3D" id="3.40.50.300">
    <property type="entry name" value="P-loop containing nucleotide triphosphate hydrolases"/>
    <property type="match status" value="1"/>
</dbReference>
<name>A0A5N5XAJ7_9EURO</name>
<dbReference type="InterPro" id="IPR056884">
    <property type="entry name" value="NPHP3-like_N"/>
</dbReference>
<gene>
    <name evidence="3" type="ORF">BDV29DRAFT_188489</name>
</gene>
<dbReference type="InterPro" id="IPR027417">
    <property type="entry name" value="P-loop_NTPase"/>
</dbReference>
<evidence type="ECO:0000259" key="2">
    <source>
        <dbReference type="Pfam" id="PF24883"/>
    </source>
</evidence>
<evidence type="ECO:0000313" key="3">
    <source>
        <dbReference type="EMBL" id="KAB8077793.1"/>
    </source>
</evidence>
<organism evidence="3 4">
    <name type="scientific">Aspergillus leporis</name>
    <dbReference type="NCBI Taxonomy" id="41062"/>
    <lineage>
        <taxon>Eukaryota</taxon>
        <taxon>Fungi</taxon>
        <taxon>Dikarya</taxon>
        <taxon>Ascomycota</taxon>
        <taxon>Pezizomycotina</taxon>
        <taxon>Eurotiomycetes</taxon>
        <taxon>Eurotiomycetidae</taxon>
        <taxon>Eurotiales</taxon>
        <taxon>Aspergillaceae</taxon>
        <taxon>Aspergillus</taxon>
        <taxon>Aspergillus subgen. Circumdati</taxon>
    </lineage>
</organism>
<sequence>MLFLEFSQGLSCRSQHNRTFTVEQYAILLQCLNSTFTLITRLRVVEDIYLLPDSKLTIQFEGKSEETLARALGMFKQNEWNALLEEVKKTSVSENNFRTLNDKALGKSGTWQTTMHRGARAKELRRAPYTCPYRDRKGRNGTRVPLTCELFTVHHQFKSWDQNERSGLLWVSADPCCGKSVLAKHLVDDFLQSSSTKTICYFSFKDDFADQRTQPQLLHDSILNKINTDGSRFTDSFHDLWDMLTDIAADEDVEEIVCTLGASDALDEFRDHDRSRFIHAVPYDHIRCGFYALGASVPTIHLSGEDEVEVEKITQKIDLVIRDRVKKTRLERTLDEQETSPDPTKGNIRRAIRSLPRTVNDAYEKILNRSPYFFKAKTLLHFVSLAIGIREEPRSYDDLTEELESEEHSKITLRDLCGLALVAIDRKVYLLHQTAKEFLVRNKSAAPLEGSSATNRWETLSPTIGQSIFKNLVCINSVF</sequence>
<dbReference type="AlphaFoldDB" id="A0A5N5XAJ7"/>
<dbReference type="EMBL" id="ML732165">
    <property type="protein sequence ID" value="KAB8077793.1"/>
    <property type="molecule type" value="Genomic_DNA"/>
</dbReference>
<evidence type="ECO:0000256" key="1">
    <source>
        <dbReference type="ARBA" id="ARBA00022737"/>
    </source>
</evidence>
<dbReference type="PANTHER" id="PTHR10039">
    <property type="entry name" value="AMELOGENIN"/>
    <property type="match status" value="1"/>
</dbReference>
<reference evidence="3 4" key="1">
    <citation type="submission" date="2019-04" db="EMBL/GenBank/DDBJ databases">
        <title>Friends and foes A comparative genomics study of 23 Aspergillus species from section Flavi.</title>
        <authorList>
            <consortium name="DOE Joint Genome Institute"/>
            <person name="Kjaerbolling I."/>
            <person name="Vesth T."/>
            <person name="Frisvad J.C."/>
            <person name="Nybo J.L."/>
            <person name="Theobald S."/>
            <person name="Kildgaard S."/>
            <person name="Isbrandt T."/>
            <person name="Kuo A."/>
            <person name="Sato A."/>
            <person name="Lyhne E.K."/>
            <person name="Kogle M.E."/>
            <person name="Wiebenga A."/>
            <person name="Kun R.S."/>
            <person name="Lubbers R.J."/>
            <person name="Makela M.R."/>
            <person name="Barry K."/>
            <person name="Chovatia M."/>
            <person name="Clum A."/>
            <person name="Daum C."/>
            <person name="Haridas S."/>
            <person name="He G."/>
            <person name="LaButti K."/>
            <person name="Lipzen A."/>
            <person name="Mondo S."/>
            <person name="Riley R."/>
            <person name="Salamov A."/>
            <person name="Simmons B.A."/>
            <person name="Magnuson J.K."/>
            <person name="Henrissat B."/>
            <person name="Mortensen U.H."/>
            <person name="Larsen T.O."/>
            <person name="Devries R.P."/>
            <person name="Grigoriev I.V."/>
            <person name="Machida M."/>
            <person name="Baker S.E."/>
            <person name="Andersen M.R."/>
        </authorList>
    </citation>
    <scope>NUCLEOTIDE SEQUENCE [LARGE SCALE GENOMIC DNA]</scope>
    <source>
        <strain evidence="3 4">CBS 151.66</strain>
    </source>
</reference>
<dbReference type="Proteomes" id="UP000326565">
    <property type="component" value="Unassembled WGS sequence"/>
</dbReference>
<accession>A0A5N5XAJ7</accession>
<keyword evidence="1" id="KW-0677">Repeat</keyword>
<evidence type="ECO:0000313" key="4">
    <source>
        <dbReference type="Proteomes" id="UP000326565"/>
    </source>
</evidence>
<keyword evidence="4" id="KW-1185">Reference proteome</keyword>
<feature type="domain" description="Nephrocystin 3-like N-terminal" evidence="2">
    <location>
        <begin position="147"/>
        <end position="271"/>
    </location>
</feature>
<dbReference type="Pfam" id="PF24883">
    <property type="entry name" value="NPHP3_N"/>
    <property type="match status" value="1"/>
</dbReference>
<protein>
    <recommendedName>
        <fullName evidence="2">Nephrocystin 3-like N-terminal domain-containing protein</fullName>
    </recommendedName>
</protein>
<dbReference type="OrthoDB" id="163438at2759"/>